<dbReference type="Gene3D" id="1.10.3720.10">
    <property type="entry name" value="MetI-like"/>
    <property type="match status" value="1"/>
</dbReference>
<keyword evidence="5 7" id="KW-1133">Transmembrane helix</keyword>
<dbReference type="CDD" id="cd06261">
    <property type="entry name" value="TM_PBP2"/>
    <property type="match status" value="1"/>
</dbReference>
<comment type="similarity">
    <text evidence="7">Belongs to the binding-protein-dependent transport system permease family.</text>
</comment>
<evidence type="ECO:0000256" key="7">
    <source>
        <dbReference type="RuleBase" id="RU363032"/>
    </source>
</evidence>
<keyword evidence="2 7" id="KW-0813">Transport</keyword>
<keyword evidence="3" id="KW-1003">Cell membrane</keyword>
<evidence type="ECO:0000259" key="8">
    <source>
        <dbReference type="PROSITE" id="PS50928"/>
    </source>
</evidence>
<dbReference type="KEGG" id="dmp:FAK_30050"/>
<feature type="transmembrane region" description="Helical" evidence="7">
    <location>
        <begin position="137"/>
        <end position="163"/>
    </location>
</feature>
<dbReference type="PROSITE" id="PS50928">
    <property type="entry name" value="ABC_TM1"/>
    <property type="match status" value="1"/>
</dbReference>
<sequence>MRGLATIVRSDSFRYATYSLRRSPLAMVGIGMILVVVLVAAFAPAVAPHPEQVYKVNLKQKLLPPSAEHWFGTDDMGRDVASRMVYGARISLKIACVVVLLAATIGSLLGLISAYMGGWLGGSIMRVTDAFLAFPPLVLALSIQAALGPSVTNTMLALALVWWTWYARLVRGQALAIKEELFIESARMLGASRVRIMFRHILPNCTGPIIVQATLQMGYAVITAAGLGFLGIGAQEPAPEWGLMVATGRAFIPKWWWMSTFPGFAIFWFVLGFCLLGDAIRDIYERS</sequence>
<dbReference type="PANTHER" id="PTHR43386">
    <property type="entry name" value="OLIGOPEPTIDE TRANSPORT SYSTEM PERMEASE PROTEIN APPC"/>
    <property type="match status" value="1"/>
</dbReference>
<dbReference type="SUPFAM" id="SSF161098">
    <property type="entry name" value="MetI-like"/>
    <property type="match status" value="1"/>
</dbReference>
<evidence type="ECO:0000256" key="4">
    <source>
        <dbReference type="ARBA" id="ARBA00022692"/>
    </source>
</evidence>
<evidence type="ECO:0000256" key="1">
    <source>
        <dbReference type="ARBA" id="ARBA00004651"/>
    </source>
</evidence>
<feature type="transmembrane region" description="Helical" evidence="7">
    <location>
        <begin position="92"/>
        <end position="117"/>
    </location>
</feature>
<dbReference type="InterPro" id="IPR025966">
    <property type="entry name" value="OppC_N"/>
</dbReference>
<dbReference type="GO" id="GO:0005886">
    <property type="term" value="C:plasma membrane"/>
    <property type="evidence" value="ECO:0007669"/>
    <property type="project" value="UniProtKB-SubCell"/>
</dbReference>
<protein>
    <submittedName>
        <fullName evidence="9">Cytochrome c550</fullName>
    </submittedName>
</protein>
<feature type="transmembrane region" description="Helical" evidence="7">
    <location>
        <begin position="25"/>
        <end position="47"/>
    </location>
</feature>
<comment type="subcellular location">
    <subcellularLocation>
        <location evidence="1 7">Cell membrane</location>
        <topology evidence="1 7">Multi-pass membrane protein</topology>
    </subcellularLocation>
</comment>
<evidence type="ECO:0000256" key="2">
    <source>
        <dbReference type="ARBA" id="ARBA00022448"/>
    </source>
</evidence>
<keyword evidence="10" id="KW-1185">Reference proteome</keyword>
<dbReference type="Pfam" id="PF12911">
    <property type="entry name" value="OppC_N"/>
    <property type="match status" value="1"/>
</dbReference>
<dbReference type="EMBL" id="AP028679">
    <property type="protein sequence ID" value="BEQ15939.1"/>
    <property type="molecule type" value="Genomic_DNA"/>
</dbReference>
<dbReference type="AlphaFoldDB" id="A0AAU9ES05"/>
<reference evidence="10" key="1">
    <citation type="journal article" date="2023" name="Arch. Microbiol.">
        <title>Desulfoferula mesophilus gen. nov. sp. nov., a mesophilic sulfate-reducing bacterium isolated from a brackish lake sediment.</title>
        <authorList>
            <person name="Watanabe T."/>
            <person name="Yabe T."/>
            <person name="Tsuji J.M."/>
            <person name="Fukui M."/>
        </authorList>
    </citation>
    <scope>NUCLEOTIDE SEQUENCE [LARGE SCALE GENOMIC DNA]</scope>
    <source>
        <strain evidence="10">12FAK</strain>
    </source>
</reference>
<dbReference type="PANTHER" id="PTHR43386:SF1">
    <property type="entry name" value="D,D-DIPEPTIDE TRANSPORT SYSTEM PERMEASE PROTEIN DDPC-RELATED"/>
    <property type="match status" value="1"/>
</dbReference>
<dbReference type="Proteomes" id="UP001366166">
    <property type="component" value="Chromosome"/>
</dbReference>
<evidence type="ECO:0000313" key="10">
    <source>
        <dbReference type="Proteomes" id="UP001366166"/>
    </source>
</evidence>
<name>A0AAU9ES05_9BACT</name>
<feature type="transmembrane region" description="Helical" evidence="7">
    <location>
        <begin position="255"/>
        <end position="276"/>
    </location>
</feature>
<evidence type="ECO:0000256" key="6">
    <source>
        <dbReference type="ARBA" id="ARBA00023136"/>
    </source>
</evidence>
<feature type="transmembrane region" description="Helical" evidence="7">
    <location>
        <begin position="217"/>
        <end position="235"/>
    </location>
</feature>
<keyword evidence="4 7" id="KW-0812">Transmembrane</keyword>
<dbReference type="RefSeq" id="WP_338601084.1">
    <property type="nucleotide sequence ID" value="NZ_AP028679.1"/>
</dbReference>
<gene>
    <name evidence="9" type="ORF">FAK_30050</name>
</gene>
<accession>A0AAU9ES05</accession>
<organism evidence="9 10">
    <name type="scientific">Desulfoferula mesophila</name>
    <dbReference type="NCBI Taxonomy" id="3058419"/>
    <lineage>
        <taxon>Bacteria</taxon>
        <taxon>Pseudomonadati</taxon>
        <taxon>Thermodesulfobacteriota</taxon>
        <taxon>Desulfarculia</taxon>
        <taxon>Desulfarculales</taxon>
        <taxon>Desulfarculaceae</taxon>
        <taxon>Desulfoferula</taxon>
    </lineage>
</organism>
<dbReference type="InterPro" id="IPR035906">
    <property type="entry name" value="MetI-like_sf"/>
</dbReference>
<proteinExistence type="inferred from homology"/>
<feature type="domain" description="ABC transmembrane type-1" evidence="8">
    <location>
        <begin position="88"/>
        <end position="277"/>
    </location>
</feature>
<dbReference type="InterPro" id="IPR000515">
    <property type="entry name" value="MetI-like"/>
</dbReference>
<dbReference type="Pfam" id="PF00528">
    <property type="entry name" value="BPD_transp_1"/>
    <property type="match status" value="1"/>
</dbReference>
<evidence type="ECO:0000256" key="3">
    <source>
        <dbReference type="ARBA" id="ARBA00022475"/>
    </source>
</evidence>
<dbReference type="InterPro" id="IPR050366">
    <property type="entry name" value="BP-dependent_transpt_permease"/>
</dbReference>
<evidence type="ECO:0000256" key="5">
    <source>
        <dbReference type="ARBA" id="ARBA00022989"/>
    </source>
</evidence>
<evidence type="ECO:0000313" key="9">
    <source>
        <dbReference type="EMBL" id="BEQ15939.1"/>
    </source>
</evidence>
<keyword evidence="6 7" id="KW-0472">Membrane</keyword>
<dbReference type="GO" id="GO:0055085">
    <property type="term" value="P:transmembrane transport"/>
    <property type="evidence" value="ECO:0007669"/>
    <property type="project" value="InterPro"/>
</dbReference>